<sequence length="35" mass="4505">MKLKDCYHCYHCYHLITKNPIYIYKSLRERLEGWW</sequence>
<reference evidence="1" key="1">
    <citation type="journal article" date="2021" name="Proc. Natl. Acad. Sci. U.S.A.">
        <title>A Catalog of Tens of Thousands of Viruses from Human Metagenomes Reveals Hidden Associations with Chronic Diseases.</title>
        <authorList>
            <person name="Tisza M.J."/>
            <person name="Buck C.B."/>
        </authorList>
    </citation>
    <scope>NUCLEOTIDE SEQUENCE</scope>
    <source>
        <strain evidence="1">Ctnhb8</strain>
    </source>
</reference>
<dbReference type="EMBL" id="BK016247">
    <property type="protein sequence ID" value="DAG04995.1"/>
    <property type="molecule type" value="Genomic_DNA"/>
</dbReference>
<organism evidence="1">
    <name type="scientific">Myoviridae sp. ctnhb8</name>
    <dbReference type="NCBI Taxonomy" id="2825171"/>
    <lineage>
        <taxon>Viruses</taxon>
        <taxon>Duplodnaviria</taxon>
        <taxon>Heunggongvirae</taxon>
        <taxon>Uroviricota</taxon>
        <taxon>Caudoviricetes</taxon>
    </lineage>
</organism>
<name>A0A8S5VEF4_9CAUD</name>
<accession>A0A8S5VEF4</accession>
<evidence type="ECO:0000313" key="1">
    <source>
        <dbReference type="EMBL" id="DAG04995.1"/>
    </source>
</evidence>
<protein>
    <submittedName>
        <fullName evidence="1">Uncharacterized protein</fullName>
    </submittedName>
</protein>
<proteinExistence type="predicted"/>